<dbReference type="KEGG" id="amog:QRX60_31015"/>
<evidence type="ECO:0000256" key="1">
    <source>
        <dbReference type="SAM" id="SignalP"/>
    </source>
</evidence>
<evidence type="ECO:0000313" key="2">
    <source>
        <dbReference type="EMBL" id="WIX98484.1"/>
    </source>
</evidence>
<organism evidence="2 3">
    <name type="scientific">Amycolatopsis mongoliensis</name>
    <dbReference type="NCBI Taxonomy" id="715475"/>
    <lineage>
        <taxon>Bacteria</taxon>
        <taxon>Bacillati</taxon>
        <taxon>Actinomycetota</taxon>
        <taxon>Actinomycetes</taxon>
        <taxon>Pseudonocardiales</taxon>
        <taxon>Pseudonocardiaceae</taxon>
        <taxon>Amycolatopsis</taxon>
    </lineage>
</organism>
<sequence length="348" mass="36291">MFGVGARMGVVAAVVAGLVSAPSAAPAAECTWPMTPLALPAPYTSSSVIAAAEGGWFVGEARSATAAPTVRWHGDQVEDIDTPSRRLSEVRDINSSGDVVGDGGTGDWWSAVPVVHRAGRYENLPVPQGFRSAKATHIDNAGDVVGVAYGEFATVHPVLWAAARPGTAEVLDPDPQHLYDTYPVDIDEQGRVLLYTDGGDRSGEVFVRSADGGYRQLPPLYPGGSVYLEAFHGGRIAASVVTPELTTIAVEADLDGRIVHTLDEAADTLVVDSGTTMAGVTRTFDPGTYELRVWDGGELTATLAADPDFNAAPRPAALTDDGTLAATIRVPGTSQQRAVAYHRGCGGP</sequence>
<dbReference type="RefSeq" id="WP_285994969.1">
    <property type="nucleotide sequence ID" value="NZ_CP127295.1"/>
</dbReference>
<dbReference type="InterPro" id="IPR011044">
    <property type="entry name" value="Quino_amine_DH_bsu"/>
</dbReference>
<name>A0A9Y2NHS7_9PSEU</name>
<keyword evidence="3" id="KW-1185">Reference proteome</keyword>
<dbReference type="SUPFAM" id="SSF50969">
    <property type="entry name" value="YVTN repeat-like/Quinoprotein amine dehydrogenase"/>
    <property type="match status" value="1"/>
</dbReference>
<dbReference type="Proteomes" id="UP001239397">
    <property type="component" value="Chromosome"/>
</dbReference>
<accession>A0A9Y2NHS7</accession>
<keyword evidence="1" id="KW-0732">Signal</keyword>
<reference evidence="2 3" key="1">
    <citation type="submission" date="2023-06" db="EMBL/GenBank/DDBJ databases">
        <authorList>
            <person name="Oyuntsetseg B."/>
            <person name="Kim S.B."/>
        </authorList>
    </citation>
    <scope>NUCLEOTIDE SEQUENCE [LARGE SCALE GENOMIC DNA]</scope>
    <source>
        <strain evidence="2 3">4-36</strain>
    </source>
</reference>
<dbReference type="EMBL" id="CP127295">
    <property type="protein sequence ID" value="WIX98484.1"/>
    <property type="molecule type" value="Genomic_DNA"/>
</dbReference>
<proteinExistence type="predicted"/>
<dbReference type="AlphaFoldDB" id="A0A9Y2NHS7"/>
<feature type="signal peptide" evidence="1">
    <location>
        <begin position="1"/>
        <end position="27"/>
    </location>
</feature>
<feature type="chain" id="PRO_5040766284" evidence="1">
    <location>
        <begin position="28"/>
        <end position="348"/>
    </location>
</feature>
<protein>
    <submittedName>
        <fullName evidence="2">Uncharacterized protein</fullName>
    </submittedName>
</protein>
<evidence type="ECO:0000313" key="3">
    <source>
        <dbReference type="Proteomes" id="UP001239397"/>
    </source>
</evidence>
<gene>
    <name evidence="2" type="ORF">QRX60_31015</name>
</gene>